<dbReference type="Gene3D" id="3.40.50.150">
    <property type="entry name" value="Vaccinia Virus protein VP39"/>
    <property type="match status" value="1"/>
</dbReference>
<evidence type="ECO:0000313" key="2">
    <source>
        <dbReference type="EMBL" id="CAK8674414.1"/>
    </source>
</evidence>
<name>A0ABP0F3Y9_CLALP</name>
<protein>
    <recommendedName>
        <fullName evidence="1">Methyltransferase type 11 domain-containing protein</fullName>
    </recommendedName>
</protein>
<accession>A0ABP0F3Y9</accession>
<comment type="caution">
    <text evidence="2">The sequence shown here is derived from an EMBL/GenBank/DDBJ whole genome shotgun (WGS) entry which is preliminary data.</text>
</comment>
<reference evidence="2 3" key="1">
    <citation type="submission" date="2024-02" db="EMBL/GenBank/DDBJ databases">
        <authorList>
            <person name="Daric V."/>
            <person name="Darras S."/>
        </authorList>
    </citation>
    <scope>NUCLEOTIDE SEQUENCE [LARGE SCALE GENOMIC DNA]</scope>
</reference>
<dbReference type="CDD" id="cd02440">
    <property type="entry name" value="AdoMet_MTases"/>
    <property type="match status" value="1"/>
</dbReference>
<keyword evidence="3" id="KW-1185">Reference proteome</keyword>
<organism evidence="2 3">
    <name type="scientific">Clavelina lepadiformis</name>
    <name type="common">Light-bulb sea squirt</name>
    <name type="synonym">Ascidia lepadiformis</name>
    <dbReference type="NCBI Taxonomy" id="159417"/>
    <lineage>
        <taxon>Eukaryota</taxon>
        <taxon>Metazoa</taxon>
        <taxon>Chordata</taxon>
        <taxon>Tunicata</taxon>
        <taxon>Ascidiacea</taxon>
        <taxon>Aplousobranchia</taxon>
        <taxon>Clavelinidae</taxon>
        <taxon>Clavelina</taxon>
    </lineage>
</organism>
<sequence length="235" mass="26614">MATQVIIPHDKEVHFSDIVNELNENLENNIKVYNKYADEYDDLARDLGFKVANHLVKLCMDNLPESMKKNLDKCRVLDVAAGTGLIVEEFRAARFTGSFDGIEGANDMCAIARKKGIYSDLRSGLVTVDNPLPFDDNTYDVVVVCTALTPGHVPKECLFDCIRVLKPKGLLLFNLSHFEVSDPDGECMKCTKEIVEKMHDDGRCECVDEFDAQMFDLDSQYHKVRKNVIHCFQKN</sequence>
<dbReference type="SUPFAM" id="SSF53335">
    <property type="entry name" value="S-adenosyl-L-methionine-dependent methyltransferases"/>
    <property type="match status" value="1"/>
</dbReference>
<gene>
    <name evidence="2" type="ORF">CVLEPA_LOCUS4115</name>
</gene>
<dbReference type="InterPro" id="IPR013216">
    <property type="entry name" value="Methyltransf_11"/>
</dbReference>
<dbReference type="Pfam" id="PF08241">
    <property type="entry name" value="Methyltransf_11"/>
    <property type="match status" value="1"/>
</dbReference>
<dbReference type="Proteomes" id="UP001642483">
    <property type="component" value="Unassembled WGS sequence"/>
</dbReference>
<dbReference type="InterPro" id="IPR029063">
    <property type="entry name" value="SAM-dependent_MTases_sf"/>
</dbReference>
<proteinExistence type="predicted"/>
<dbReference type="EMBL" id="CAWYQH010000013">
    <property type="protein sequence ID" value="CAK8674414.1"/>
    <property type="molecule type" value="Genomic_DNA"/>
</dbReference>
<dbReference type="PANTHER" id="PTHR43591:SF110">
    <property type="entry name" value="RHODANESE DOMAIN-CONTAINING PROTEIN"/>
    <property type="match status" value="1"/>
</dbReference>
<feature type="domain" description="Methyltransferase type 11" evidence="1">
    <location>
        <begin position="77"/>
        <end position="173"/>
    </location>
</feature>
<dbReference type="PANTHER" id="PTHR43591">
    <property type="entry name" value="METHYLTRANSFERASE"/>
    <property type="match status" value="1"/>
</dbReference>
<evidence type="ECO:0000259" key="1">
    <source>
        <dbReference type="Pfam" id="PF08241"/>
    </source>
</evidence>
<evidence type="ECO:0000313" key="3">
    <source>
        <dbReference type="Proteomes" id="UP001642483"/>
    </source>
</evidence>